<accession>A0A6A4X1W4</accession>
<sequence length="144" mass="16222">MFGNGIALDQRSSASLDSTADRNQIAEEISDETEMALVLLPCDLPNWPTVQRHLTKVKDAQNAEQLVEIMHRLHDLCNVGLDPTDDPVDPARFEGLRLYVGQLAAADRTKLFRTTLPCMVNYALKLRIFKPREGLQYSLQQQGE</sequence>
<keyword evidence="2" id="KW-1185">Reference proteome</keyword>
<evidence type="ECO:0000313" key="1">
    <source>
        <dbReference type="EMBL" id="KAF0308381.1"/>
    </source>
</evidence>
<comment type="caution">
    <text evidence="1">The sequence shown here is derived from an EMBL/GenBank/DDBJ whole genome shotgun (WGS) entry which is preliminary data.</text>
</comment>
<dbReference type="AlphaFoldDB" id="A0A6A4X1W4"/>
<name>A0A6A4X1W4_AMPAM</name>
<proteinExistence type="predicted"/>
<reference evidence="1 2" key="1">
    <citation type="submission" date="2019-07" db="EMBL/GenBank/DDBJ databases">
        <title>Draft genome assembly of a fouling barnacle, Amphibalanus amphitrite (Darwin, 1854): The first reference genome for Thecostraca.</title>
        <authorList>
            <person name="Kim W."/>
        </authorList>
    </citation>
    <scope>NUCLEOTIDE SEQUENCE [LARGE SCALE GENOMIC DNA]</scope>
    <source>
        <strain evidence="1">SNU_AA5</strain>
        <tissue evidence="1">Soma without cirri and trophi</tissue>
    </source>
</reference>
<gene>
    <name evidence="1" type="ORF">FJT64_020385</name>
</gene>
<protein>
    <submittedName>
        <fullName evidence="1">Uncharacterized protein</fullName>
    </submittedName>
</protein>
<evidence type="ECO:0000313" key="2">
    <source>
        <dbReference type="Proteomes" id="UP000440578"/>
    </source>
</evidence>
<dbReference type="OrthoDB" id="6154436at2759"/>
<dbReference type="Proteomes" id="UP000440578">
    <property type="component" value="Unassembled WGS sequence"/>
</dbReference>
<organism evidence="1 2">
    <name type="scientific">Amphibalanus amphitrite</name>
    <name type="common">Striped barnacle</name>
    <name type="synonym">Balanus amphitrite</name>
    <dbReference type="NCBI Taxonomy" id="1232801"/>
    <lineage>
        <taxon>Eukaryota</taxon>
        <taxon>Metazoa</taxon>
        <taxon>Ecdysozoa</taxon>
        <taxon>Arthropoda</taxon>
        <taxon>Crustacea</taxon>
        <taxon>Multicrustacea</taxon>
        <taxon>Cirripedia</taxon>
        <taxon>Thoracica</taxon>
        <taxon>Thoracicalcarea</taxon>
        <taxon>Balanomorpha</taxon>
        <taxon>Balanoidea</taxon>
        <taxon>Balanidae</taxon>
        <taxon>Amphibalaninae</taxon>
        <taxon>Amphibalanus</taxon>
    </lineage>
</organism>
<dbReference type="EMBL" id="VIIS01000489">
    <property type="protein sequence ID" value="KAF0308381.1"/>
    <property type="molecule type" value="Genomic_DNA"/>
</dbReference>